<accession>A0A4U0V1G8</accession>
<feature type="region of interest" description="Disordered" evidence="8">
    <location>
        <begin position="409"/>
        <end position="492"/>
    </location>
</feature>
<keyword evidence="6 7" id="KW-0539">Nucleus</keyword>
<keyword evidence="4 7" id="KW-0747">Spliceosome</keyword>
<keyword evidence="5 7" id="KW-0508">mRNA splicing</keyword>
<feature type="compositionally biased region" description="Basic and acidic residues" evidence="8">
    <location>
        <begin position="176"/>
        <end position="188"/>
    </location>
</feature>
<dbReference type="PANTHER" id="PTHR12942:SF2">
    <property type="entry name" value="PRE-MRNA-SPLICING FACTOR SLU7"/>
    <property type="match status" value="1"/>
</dbReference>
<dbReference type="InterPro" id="IPR039974">
    <property type="entry name" value="Splicing_factor_SLU7"/>
</dbReference>
<gene>
    <name evidence="10" type="ORF">B0A54_06793</name>
</gene>
<feature type="compositionally biased region" description="Acidic residues" evidence="8">
    <location>
        <begin position="165"/>
        <end position="175"/>
    </location>
</feature>
<feature type="region of interest" description="Disordered" evidence="8">
    <location>
        <begin position="275"/>
        <end position="298"/>
    </location>
</feature>
<dbReference type="Pfam" id="PF11708">
    <property type="entry name" value="Slu7"/>
    <property type="match status" value="1"/>
</dbReference>
<evidence type="ECO:0000313" key="11">
    <source>
        <dbReference type="Proteomes" id="UP000310066"/>
    </source>
</evidence>
<dbReference type="PANTHER" id="PTHR12942">
    <property type="entry name" value="STEP II SPLICING FACTOR SLU7"/>
    <property type="match status" value="1"/>
</dbReference>
<feature type="domain" description="Pre-mRNA-splicing factor SLU7" evidence="9">
    <location>
        <begin position="122"/>
        <end position="362"/>
    </location>
</feature>
<name>A0A4U0V1G8_9PEZI</name>
<evidence type="ECO:0000256" key="4">
    <source>
        <dbReference type="ARBA" id="ARBA00022728"/>
    </source>
</evidence>
<evidence type="ECO:0000256" key="7">
    <source>
        <dbReference type="RuleBase" id="RU367071"/>
    </source>
</evidence>
<dbReference type="STRING" id="329885.A0A4U0V1G8"/>
<feature type="compositionally biased region" description="Basic and acidic residues" evidence="8">
    <location>
        <begin position="44"/>
        <end position="54"/>
    </location>
</feature>
<feature type="compositionally biased region" description="Basic and acidic residues" evidence="8">
    <location>
        <begin position="285"/>
        <end position="298"/>
    </location>
</feature>
<evidence type="ECO:0000256" key="1">
    <source>
        <dbReference type="ARBA" id="ARBA00004123"/>
    </source>
</evidence>
<comment type="function">
    <text evidence="7">Involved in pre-mRNA splicing.</text>
</comment>
<sequence>MSNKKPADNKSNDRNEYIPSFISKKPFYVSDALASDSDYLEHQRLQNDSREKNDSLANAKWYTRGSTTTTAPKATKYRKGACENCGSMSHKRKDCLQRKRKHGAKWTGRDIAGDEKVEEVRLGWDAKRDRWNGFEAGEYKEVVDDFEVVEEMRKRKARAAAGGEEGGDGEDVDGEEGAKYEEETDMGRKQSTSTRQLRLREDTAKYLLNLDLDSAKYDPKTRSMLDTATSTNELIAEDGFQKASGDAAEFERATRYAWETQERGDGDRIHLQANPTEAQLTRKRKAEDNISKQEKRKKELADKYGAQDAVVKKLGGLVAESSERYVEYDERGRIKGAEKERKEKSMYAEDVLLNNHTSVWGSWWEKFQWGYACCHSTVKNSFCTGEEGRKAAEEAELFSKGLLLLPAAGESGGDVEEASRQVEVEERPVEEKTSYVSNASDRPEKQKMDESRRRMEELKAGITEEDMERYRKEKTNKSDPMAAMLGRDELVG</sequence>
<dbReference type="GO" id="GO:0030628">
    <property type="term" value="F:pre-mRNA 3'-splice site binding"/>
    <property type="evidence" value="ECO:0007669"/>
    <property type="project" value="UniProtKB-UniRule"/>
</dbReference>
<comment type="similarity">
    <text evidence="2 7">Belongs to the SLU7 family.</text>
</comment>
<organism evidence="10 11">
    <name type="scientific">Friedmanniomyces endolithicus</name>
    <dbReference type="NCBI Taxonomy" id="329885"/>
    <lineage>
        <taxon>Eukaryota</taxon>
        <taxon>Fungi</taxon>
        <taxon>Dikarya</taxon>
        <taxon>Ascomycota</taxon>
        <taxon>Pezizomycotina</taxon>
        <taxon>Dothideomycetes</taxon>
        <taxon>Dothideomycetidae</taxon>
        <taxon>Mycosphaerellales</taxon>
        <taxon>Teratosphaeriaceae</taxon>
        <taxon>Friedmanniomyces</taxon>
    </lineage>
</organism>
<dbReference type="Proteomes" id="UP000310066">
    <property type="component" value="Unassembled WGS sequence"/>
</dbReference>
<evidence type="ECO:0000256" key="5">
    <source>
        <dbReference type="ARBA" id="ARBA00023187"/>
    </source>
</evidence>
<dbReference type="GO" id="GO:0000398">
    <property type="term" value="P:mRNA splicing, via spliceosome"/>
    <property type="evidence" value="ECO:0007669"/>
    <property type="project" value="UniProtKB-UniRule"/>
</dbReference>
<feature type="region of interest" description="Disordered" evidence="8">
    <location>
        <begin position="157"/>
        <end position="197"/>
    </location>
</feature>
<dbReference type="EMBL" id="NAJP01000023">
    <property type="protein sequence ID" value="TKA42344.1"/>
    <property type="molecule type" value="Genomic_DNA"/>
</dbReference>
<feature type="compositionally biased region" description="Basic and acidic residues" evidence="8">
    <location>
        <begin position="441"/>
        <end position="459"/>
    </location>
</feature>
<evidence type="ECO:0000256" key="3">
    <source>
        <dbReference type="ARBA" id="ARBA00022664"/>
    </source>
</evidence>
<comment type="caution">
    <text evidence="10">The sequence shown here is derived from an EMBL/GenBank/DDBJ whole genome shotgun (WGS) entry which is preliminary data.</text>
</comment>
<dbReference type="AlphaFoldDB" id="A0A4U0V1G8"/>
<evidence type="ECO:0000313" key="10">
    <source>
        <dbReference type="EMBL" id="TKA42344.1"/>
    </source>
</evidence>
<protein>
    <recommendedName>
        <fullName evidence="7">Pre-mRNA-splicing factor SLU7</fullName>
    </recommendedName>
</protein>
<dbReference type="InterPro" id="IPR021715">
    <property type="entry name" value="Slu7_dom"/>
</dbReference>
<comment type="subunit">
    <text evidence="7">Associated with the spliceosome.</text>
</comment>
<comment type="subcellular location">
    <subcellularLocation>
        <location evidence="1 7">Nucleus</location>
    </subcellularLocation>
</comment>
<evidence type="ECO:0000256" key="6">
    <source>
        <dbReference type="ARBA" id="ARBA00023242"/>
    </source>
</evidence>
<keyword evidence="3 7" id="KW-0507">mRNA processing</keyword>
<feature type="compositionally biased region" description="Basic and acidic residues" evidence="8">
    <location>
        <begin position="468"/>
        <end position="477"/>
    </location>
</feature>
<proteinExistence type="inferred from homology"/>
<reference evidence="10 11" key="1">
    <citation type="submission" date="2017-03" db="EMBL/GenBank/DDBJ databases">
        <title>Genomes of endolithic fungi from Antarctica.</title>
        <authorList>
            <person name="Coleine C."/>
            <person name="Masonjones S."/>
            <person name="Stajich J.E."/>
        </authorList>
    </citation>
    <scope>NUCLEOTIDE SEQUENCE [LARGE SCALE GENOMIC DNA]</scope>
    <source>
        <strain evidence="10 11">CCFEE 5311</strain>
    </source>
</reference>
<evidence type="ECO:0000256" key="2">
    <source>
        <dbReference type="ARBA" id="ARBA00007203"/>
    </source>
</evidence>
<dbReference type="GO" id="GO:0005681">
    <property type="term" value="C:spliceosomal complex"/>
    <property type="evidence" value="ECO:0007669"/>
    <property type="project" value="UniProtKB-UniRule"/>
</dbReference>
<evidence type="ECO:0000259" key="9">
    <source>
        <dbReference type="Pfam" id="PF11708"/>
    </source>
</evidence>
<dbReference type="OrthoDB" id="249612at2759"/>
<feature type="compositionally biased region" description="Basic and acidic residues" evidence="8">
    <location>
        <begin position="417"/>
        <end position="433"/>
    </location>
</feature>
<feature type="region of interest" description="Disordered" evidence="8">
    <location>
        <begin position="44"/>
        <end position="72"/>
    </location>
</feature>
<evidence type="ECO:0000256" key="8">
    <source>
        <dbReference type="SAM" id="MobiDB-lite"/>
    </source>
</evidence>